<dbReference type="RefSeq" id="WP_134583342.1">
    <property type="nucleotide sequence ID" value="NZ_CAACVM010000034.1"/>
</dbReference>
<dbReference type="InterPro" id="IPR015813">
    <property type="entry name" value="Pyrv/PenolPyrv_kinase-like_dom"/>
</dbReference>
<accession>A0AB35IMD2</accession>
<evidence type="ECO:0000313" key="4">
    <source>
        <dbReference type="Proteomes" id="UP001211987"/>
    </source>
</evidence>
<proteinExistence type="predicted"/>
<gene>
    <name evidence="3" type="ORF">PM738_17910</name>
</gene>
<comment type="caution">
    <text evidence="3">The sequence shown here is derived from an EMBL/GenBank/DDBJ whole genome shotgun (WGS) entry which is preliminary data.</text>
</comment>
<name>A0AB35IMD2_9FIRM</name>
<dbReference type="Pfam" id="PF03328">
    <property type="entry name" value="HpcH_HpaI"/>
    <property type="match status" value="1"/>
</dbReference>
<feature type="domain" description="HpcH/HpaI aldolase/citrate lyase" evidence="2">
    <location>
        <begin position="14"/>
        <end position="151"/>
    </location>
</feature>
<dbReference type="EMBL" id="JAQLKE010000048">
    <property type="protein sequence ID" value="MDB7085682.1"/>
    <property type="molecule type" value="Genomic_DNA"/>
</dbReference>
<keyword evidence="1" id="KW-0479">Metal-binding</keyword>
<keyword evidence="3" id="KW-0456">Lyase</keyword>
<dbReference type="InterPro" id="IPR005000">
    <property type="entry name" value="Aldolase/citrate-lyase_domain"/>
</dbReference>
<dbReference type="AlphaFoldDB" id="A0AB35IMD2"/>
<evidence type="ECO:0000259" key="2">
    <source>
        <dbReference type="Pfam" id="PF03328"/>
    </source>
</evidence>
<organism evidence="3 4">
    <name type="scientific">Thomasclavelia ramosa</name>
    <dbReference type="NCBI Taxonomy" id="1547"/>
    <lineage>
        <taxon>Bacteria</taxon>
        <taxon>Bacillati</taxon>
        <taxon>Bacillota</taxon>
        <taxon>Erysipelotrichia</taxon>
        <taxon>Erysipelotrichales</taxon>
        <taxon>Coprobacillaceae</taxon>
        <taxon>Thomasclavelia</taxon>
    </lineage>
</organism>
<sequence>MTLKFMYITNDVNVALIAEKYGVDRIWIDLETLGKEERQKNMDSVKSNHSIEDIKKIAPLLTKSEMLVRINPINVNSENEINTVIDAGADIIMLPMWKSVDDVNTFLSIVDGRVKTTLLLETKEAVECLDKILELCHMDEIHIGLNDLHLSYNLSFMFELLSNGTVEKLCKKIAAKGIPYGFGGIAKLGEGILPAERIIMEHFKYGSTRAILSRSFCNYKKINDIKKVEYIFSSNMKILKNFEKSLEYKTEEEFINNSNEVQRLVEQIVKHGRNCNGIK</sequence>
<evidence type="ECO:0000256" key="1">
    <source>
        <dbReference type="ARBA" id="ARBA00022723"/>
    </source>
</evidence>
<dbReference type="GO" id="GO:0016829">
    <property type="term" value="F:lyase activity"/>
    <property type="evidence" value="ECO:0007669"/>
    <property type="project" value="UniProtKB-KW"/>
</dbReference>
<dbReference type="SUPFAM" id="SSF51621">
    <property type="entry name" value="Phosphoenolpyruvate/pyruvate domain"/>
    <property type="match status" value="1"/>
</dbReference>
<dbReference type="InterPro" id="IPR040442">
    <property type="entry name" value="Pyrv_kinase-like_dom_sf"/>
</dbReference>
<protein>
    <submittedName>
        <fullName evidence="3">Aldolase/citrate lyase family protein</fullName>
    </submittedName>
</protein>
<evidence type="ECO:0000313" key="3">
    <source>
        <dbReference type="EMBL" id="MDB7085682.1"/>
    </source>
</evidence>
<dbReference type="Proteomes" id="UP001211987">
    <property type="component" value="Unassembled WGS sequence"/>
</dbReference>
<reference evidence="3" key="1">
    <citation type="submission" date="2023-01" db="EMBL/GenBank/DDBJ databases">
        <title>Human gut microbiome strain richness.</title>
        <authorList>
            <person name="Chen-Liaw A."/>
        </authorList>
    </citation>
    <scope>NUCLEOTIDE SEQUENCE</scope>
    <source>
        <strain evidence="3">1001217st2_G6_1001217B_191108</strain>
    </source>
</reference>
<dbReference type="Gene3D" id="3.20.20.60">
    <property type="entry name" value="Phosphoenolpyruvate-binding domains"/>
    <property type="match status" value="2"/>
</dbReference>
<dbReference type="GO" id="GO:0046872">
    <property type="term" value="F:metal ion binding"/>
    <property type="evidence" value="ECO:0007669"/>
    <property type="project" value="UniProtKB-KW"/>
</dbReference>